<dbReference type="InterPro" id="IPR007202">
    <property type="entry name" value="4Fe-4S_dom"/>
</dbReference>
<dbReference type="SUPFAM" id="SSF58104">
    <property type="entry name" value="Methyl-accepting chemotaxis protein (MCP) signaling domain"/>
    <property type="match status" value="1"/>
</dbReference>
<dbReference type="GO" id="GO:0016020">
    <property type="term" value="C:membrane"/>
    <property type="evidence" value="ECO:0007669"/>
    <property type="project" value="InterPro"/>
</dbReference>
<comment type="caution">
    <text evidence="12">The sequence shown here is derived from an EMBL/GenBank/DDBJ whole genome shotgun (WGS) entry which is preliminary data.</text>
</comment>
<dbReference type="Pfam" id="PF12838">
    <property type="entry name" value="Fer4_7"/>
    <property type="match status" value="1"/>
</dbReference>
<feature type="coiled-coil region" evidence="8">
    <location>
        <begin position="431"/>
        <end position="461"/>
    </location>
</feature>
<dbReference type="Gene3D" id="3.40.50.1780">
    <property type="match status" value="1"/>
</dbReference>
<dbReference type="PROSITE" id="PS51379">
    <property type="entry name" value="4FE4S_FER_2"/>
    <property type="match status" value="2"/>
</dbReference>
<dbReference type="InterPro" id="IPR004090">
    <property type="entry name" value="Chemotax_Me-accpt_rcpt"/>
</dbReference>
<dbReference type="GO" id="GO:0051539">
    <property type="term" value="F:4 iron, 4 sulfur cluster binding"/>
    <property type="evidence" value="ECO:0007669"/>
    <property type="project" value="UniProtKB-KW"/>
</dbReference>
<dbReference type="Gene3D" id="1.10.287.950">
    <property type="entry name" value="Methyl-accepting chemotaxis protein"/>
    <property type="match status" value="1"/>
</dbReference>
<dbReference type="InterPro" id="IPR004089">
    <property type="entry name" value="MCPsignal_dom"/>
</dbReference>
<proteinExistence type="inferred from homology"/>
<organism evidence="12 13">
    <name type="scientific">Peptoclostridium litorale DSM 5388</name>
    <dbReference type="NCBI Taxonomy" id="1121324"/>
    <lineage>
        <taxon>Bacteria</taxon>
        <taxon>Bacillati</taxon>
        <taxon>Bacillota</taxon>
        <taxon>Clostridia</taxon>
        <taxon>Peptostreptococcales</taxon>
        <taxon>Peptoclostridiaceae</taxon>
        <taxon>Peptoclostridium</taxon>
    </lineage>
</organism>
<dbReference type="PROSITE" id="PS51656">
    <property type="entry name" value="4FE4S"/>
    <property type="match status" value="1"/>
</dbReference>
<evidence type="ECO:0000256" key="5">
    <source>
        <dbReference type="ARBA" id="ARBA00023224"/>
    </source>
</evidence>
<evidence type="ECO:0008006" key="14">
    <source>
        <dbReference type="Google" id="ProtNLM"/>
    </source>
</evidence>
<dbReference type="Gene3D" id="1.10.15.40">
    <property type="entry name" value="Electron transport complex subunit B, putative Fe-S cluster"/>
    <property type="match status" value="1"/>
</dbReference>
<gene>
    <name evidence="12" type="ORF">CLIT_2c01000</name>
</gene>
<dbReference type="OrthoDB" id="9798098at2"/>
<dbReference type="PRINTS" id="PR00260">
    <property type="entry name" value="CHEMTRNSDUCR"/>
</dbReference>
<dbReference type="InterPro" id="IPR009016">
    <property type="entry name" value="Fe_hydrogenase"/>
</dbReference>
<dbReference type="GO" id="GO:0007165">
    <property type="term" value="P:signal transduction"/>
    <property type="evidence" value="ECO:0007669"/>
    <property type="project" value="UniProtKB-KW"/>
</dbReference>
<evidence type="ECO:0000256" key="3">
    <source>
        <dbReference type="ARBA" id="ARBA00023004"/>
    </source>
</evidence>
<dbReference type="eggNOG" id="COG2221">
    <property type="taxonomic scope" value="Bacteria"/>
</dbReference>
<protein>
    <recommendedName>
        <fullName evidence="14">Methyl-accepting chemotaxis protein</fullName>
    </recommendedName>
</protein>
<dbReference type="Pfam" id="PF00015">
    <property type="entry name" value="MCPsignal"/>
    <property type="match status" value="1"/>
</dbReference>
<keyword evidence="4" id="KW-0411">Iron-sulfur</keyword>
<dbReference type="PANTHER" id="PTHR32089">
    <property type="entry name" value="METHYL-ACCEPTING CHEMOTAXIS PROTEIN MCPB"/>
    <property type="match status" value="1"/>
</dbReference>
<keyword evidence="8" id="KW-0175">Coiled coil</keyword>
<feature type="domain" description="4Fe-4S ferredoxin-type" evidence="10">
    <location>
        <begin position="4"/>
        <end position="35"/>
    </location>
</feature>
<dbReference type="Gene3D" id="3.30.70.20">
    <property type="match status" value="1"/>
</dbReference>
<evidence type="ECO:0000259" key="9">
    <source>
        <dbReference type="PROSITE" id="PS50111"/>
    </source>
</evidence>
<dbReference type="STRING" id="1121324.CLIT_2c01000"/>
<dbReference type="eggNOG" id="COG4624">
    <property type="taxonomic scope" value="Bacteria"/>
</dbReference>
<dbReference type="InterPro" id="IPR004108">
    <property type="entry name" value="Fe_hydrogenase_lsu_C"/>
</dbReference>
<dbReference type="PROSITE" id="PS50111">
    <property type="entry name" value="CHEMOTAXIS_TRANSDUC_2"/>
    <property type="match status" value="1"/>
</dbReference>
<dbReference type="SUPFAM" id="SSF53920">
    <property type="entry name" value="Fe-only hydrogenase"/>
    <property type="match status" value="1"/>
</dbReference>
<dbReference type="Pfam" id="PF02906">
    <property type="entry name" value="Fe_hyd_lg_C"/>
    <property type="match status" value="1"/>
</dbReference>
<dbReference type="InterPro" id="IPR017896">
    <property type="entry name" value="4Fe4S_Fe-S-bd"/>
</dbReference>
<dbReference type="GO" id="GO:0006935">
    <property type="term" value="P:chemotaxis"/>
    <property type="evidence" value="ECO:0007669"/>
    <property type="project" value="InterPro"/>
</dbReference>
<evidence type="ECO:0000256" key="4">
    <source>
        <dbReference type="ARBA" id="ARBA00023014"/>
    </source>
</evidence>
<dbReference type="Gene3D" id="3.40.950.10">
    <property type="entry name" value="Fe-only Hydrogenase (Larger Subunit), Chain L, domain 3"/>
    <property type="match status" value="1"/>
</dbReference>
<reference evidence="12 13" key="1">
    <citation type="submission" date="2014-03" db="EMBL/GenBank/DDBJ databases">
        <title>Genome sequence of Clostridium litorale W6, DSM 5388.</title>
        <authorList>
            <person name="Poehlein A."/>
            <person name="Jagirdar A."/>
            <person name="Khonsari B."/>
            <person name="Chibani C.M."/>
            <person name="Gutierrez Gutierrez D.A."/>
            <person name="Davydova E."/>
            <person name="Alghaithi H.S."/>
            <person name="Nair K.P."/>
            <person name="Dhamotharan K."/>
            <person name="Chandran L."/>
            <person name="G W."/>
            <person name="Daniel R."/>
        </authorList>
    </citation>
    <scope>NUCLEOTIDE SEQUENCE [LARGE SCALE GENOMIC DNA]</scope>
    <source>
        <strain evidence="12 13">W6</strain>
    </source>
</reference>
<dbReference type="SUPFAM" id="SSF54862">
    <property type="entry name" value="4Fe-4S ferredoxins"/>
    <property type="match status" value="1"/>
</dbReference>
<keyword evidence="2" id="KW-0479">Metal-binding</keyword>
<dbReference type="EMBL" id="JJMM01000002">
    <property type="protein sequence ID" value="KDR96494.1"/>
    <property type="molecule type" value="Genomic_DNA"/>
</dbReference>
<dbReference type="GO" id="GO:0046872">
    <property type="term" value="F:metal ion binding"/>
    <property type="evidence" value="ECO:0007669"/>
    <property type="project" value="UniProtKB-KW"/>
</dbReference>
<feature type="domain" description="Methyl-accepting transducer" evidence="9">
    <location>
        <begin position="430"/>
        <end position="643"/>
    </location>
</feature>
<dbReference type="Pfam" id="PF04060">
    <property type="entry name" value="FeS"/>
    <property type="match status" value="1"/>
</dbReference>
<keyword evidence="5 7" id="KW-0807">Transducer</keyword>
<dbReference type="SMART" id="SM00283">
    <property type="entry name" value="MA"/>
    <property type="match status" value="1"/>
</dbReference>
<evidence type="ECO:0000259" key="11">
    <source>
        <dbReference type="PROSITE" id="PS51656"/>
    </source>
</evidence>
<dbReference type="Proteomes" id="UP000027946">
    <property type="component" value="Unassembled WGS sequence"/>
</dbReference>
<dbReference type="GO" id="GO:0004888">
    <property type="term" value="F:transmembrane signaling receptor activity"/>
    <property type="evidence" value="ECO:0007669"/>
    <property type="project" value="InterPro"/>
</dbReference>
<evidence type="ECO:0000256" key="8">
    <source>
        <dbReference type="SAM" id="Coils"/>
    </source>
</evidence>
<evidence type="ECO:0000313" key="13">
    <source>
        <dbReference type="Proteomes" id="UP000027946"/>
    </source>
</evidence>
<keyword evidence="1" id="KW-0004">4Fe-4S</keyword>
<name>A0A069RHI3_PEPLI</name>
<evidence type="ECO:0000256" key="6">
    <source>
        <dbReference type="ARBA" id="ARBA00029447"/>
    </source>
</evidence>
<dbReference type="PROSITE" id="PS00198">
    <property type="entry name" value="4FE4S_FER_1"/>
    <property type="match status" value="1"/>
</dbReference>
<dbReference type="RefSeq" id="WP_038260938.1">
    <property type="nucleotide sequence ID" value="NZ_FSRH01000001.1"/>
</dbReference>
<keyword evidence="13" id="KW-1185">Reference proteome</keyword>
<evidence type="ECO:0000313" key="12">
    <source>
        <dbReference type="EMBL" id="KDR96494.1"/>
    </source>
</evidence>
<feature type="domain" description="4Fe-4S" evidence="11">
    <location>
        <begin position="381"/>
        <end position="443"/>
    </location>
</feature>
<dbReference type="AlphaFoldDB" id="A0A069RHI3"/>
<evidence type="ECO:0000256" key="2">
    <source>
        <dbReference type="ARBA" id="ARBA00022723"/>
    </source>
</evidence>
<dbReference type="eggNOG" id="COG0840">
    <property type="taxonomic scope" value="Bacteria"/>
</dbReference>
<evidence type="ECO:0000256" key="7">
    <source>
        <dbReference type="PROSITE-ProRule" id="PRU00284"/>
    </source>
</evidence>
<feature type="domain" description="4Fe-4S ferredoxin-type" evidence="10">
    <location>
        <begin position="40"/>
        <end position="69"/>
    </location>
</feature>
<dbReference type="PANTHER" id="PTHR32089:SF112">
    <property type="entry name" value="LYSOZYME-LIKE PROTEIN-RELATED"/>
    <property type="match status" value="1"/>
</dbReference>
<evidence type="ECO:0000256" key="1">
    <source>
        <dbReference type="ARBA" id="ARBA00022485"/>
    </source>
</evidence>
<sequence>MENKDIIFTCTDLCVGCNKCLAVCPTHEANKAEVDELGNSKIKIENEKCIKCGRCIDICDHSARDYYDDTARLFEDLKKGKKITVIAAPAIRANFENYKKVLGFLKALGVNLVYDVSFGADITTWAHLKVINEENIQSVIAQPCPVIVNYIEKYRPALIDYLSPIHSPMICTAIYLKKYQKTTDGIAFISPCIAKVDEIRDENTSGLIQYNVTFSKLIDYIAENKIDVSSCREVEFDNPPCSMGFLYSRPGGLKENISLKIDKAWIRQIEGIHAYEYIDEYAKRRESKRQTPLLVDVLNCSFGCNLGTGTSKELSIDDVDFKFNNIKDKKSNEKSKWKLRRKIDELYKFFDKKLRISDFRRAYTDKSHKGIKDISEPSINDYDNVYSMMHKNTDLDKNVNCNACGYNSCKLMARAVFNGLNDPSNCIRYNKEELNVEKKMINDKNEELNGLLNEMEILSQERLERIDILKMSVEDITNTIKALFEESEKSSQNVENIVHEISDINERARRLRASIDGAKEKLDKFATATNEIVEIAENTNLLSLNASIEAARAGESGRGFNVVAGEIKNLSENTKNLAVSTKNDEEAIMVYMQQVMNVSNELEKRVSVINEKISDISSAIDKVTLKGQHISEVAVELVRDMEG</sequence>
<comment type="similarity">
    <text evidence="6">Belongs to the methyl-accepting chemotaxis (MCP) protein family.</text>
</comment>
<evidence type="ECO:0000259" key="10">
    <source>
        <dbReference type="PROSITE" id="PS51379"/>
    </source>
</evidence>
<dbReference type="InterPro" id="IPR017900">
    <property type="entry name" value="4Fe4S_Fe_S_CS"/>
</dbReference>
<accession>A0A069RHI3</accession>
<keyword evidence="3" id="KW-0408">Iron</keyword>